<name>F0YNC0_AURAN</name>
<gene>
    <name evidence="3" type="ORF">AURANDRAFT_68052</name>
</gene>
<dbReference type="Gene3D" id="3.40.50.150">
    <property type="entry name" value="Vaccinia Virus protein VP39"/>
    <property type="match status" value="1"/>
</dbReference>
<feature type="region of interest" description="Disordered" evidence="1">
    <location>
        <begin position="38"/>
        <end position="63"/>
    </location>
</feature>
<dbReference type="eggNOG" id="ENOG502STQA">
    <property type="taxonomic scope" value="Eukaryota"/>
</dbReference>
<proteinExistence type="predicted"/>
<evidence type="ECO:0000313" key="3">
    <source>
        <dbReference type="EMBL" id="EGB03392.1"/>
    </source>
</evidence>
<dbReference type="InterPro" id="IPR025789">
    <property type="entry name" value="DOT1_dom"/>
</dbReference>
<dbReference type="GO" id="GO:0031151">
    <property type="term" value="F:histone H3K79 methyltransferase activity"/>
    <property type="evidence" value="ECO:0007669"/>
    <property type="project" value="InterPro"/>
</dbReference>
<dbReference type="KEGG" id="aaf:AURANDRAFT_68052"/>
<evidence type="ECO:0000259" key="2">
    <source>
        <dbReference type="Pfam" id="PF08123"/>
    </source>
</evidence>
<dbReference type="InParanoid" id="F0YNC0"/>
<dbReference type="Pfam" id="PF08123">
    <property type="entry name" value="DOT1"/>
    <property type="match status" value="1"/>
</dbReference>
<accession>F0YNC0</accession>
<dbReference type="OrthoDB" id="443402at2759"/>
<protein>
    <recommendedName>
        <fullName evidence="2">DOT1 domain-containing protein</fullName>
    </recommendedName>
</protein>
<feature type="region of interest" description="Disordered" evidence="1">
    <location>
        <begin position="333"/>
        <end position="361"/>
    </location>
</feature>
<organism evidence="4">
    <name type="scientific">Aureococcus anophagefferens</name>
    <name type="common">Harmful bloom alga</name>
    <dbReference type="NCBI Taxonomy" id="44056"/>
    <lineage>
        <taxon>Eukaryota</taxon>
        <taxon>Sar</taxon>
        <taxon>Stramenopiles</taxon>
        <taxon>Ochrophyta</taxon>
        <taxon>Pelagophyceae</taxon>
        <taxon>Pelagomonadales</taxon>
        <taxon>Pelagomonadaceae</taxon>
        <taxon>Aureococcus</taxon>
    </lineage>
</organism>
<evidence type="ECO:0000313" key="4">
    <source>
        <dbReference type="Proteomes" id="UP000002729"/>
    </source>
</evidence>
<dbReference type="GeneID" id="20226575"/>
<dbReference type="EMBL" id="GL833173">
    <property type="protein sequence ID" value="EGB03392.1"/>
    <property type="molecule type" value="Genomic_DNA"/>
</dbReference>
<keyword evidence="4" id="KW-1185">Reference proteome</keyword>
<dbReference type="SUPFAM" id="SSF53335">
    <property type="entry name" value="S-adenosyl-L-methionine-dependent methyltransferases"/>
    <property type="match status" value="1"/>
</dbReference>
<dbReference type="RefSeq" id="XP_009041922.1">
    <property type="nucleotide sequence ID" value="XM_009043674.1"/>
</dbReference>
<sequence>MKEWTEAELDYLERRIRATPADVGVALDRWVLIAHSPTPAPPPPLDPNADPAAPPPPEPPPIPSPIIHRSLMEVWAAVPLVHARVMDKRGHEIWRNSDQERLRKRIEEIATEAHTPEDAREMSRKERADEMFLDEYWSYGEVDLGVFAGILMKLKRIHGHLGKEGIGTFVDCGCGLGKTVLAAVLCHSWEKAAGIEGLQTLVDGATVLLERFQETVYPTLSDKEQDARQDMELSVTHDDFFADDSWLAGTCVFVDLTCFNPELVRRFADFSQELSHGSVVISLSKRLDFAVHLFLLFEEEAECSWGATHVYVYERKPNPEELERFVVRGVSAPSCGERPPADDGGDSRPVASMDGGPFVPEPAPYRKKPLLWRRLVVRGVSAGDIVGSGVWAGDIPADDGDRTRLVVRGVSAGDIVGSGVWAGDIPADDGDRTSMESPKGAAGAASSGLRAAGAASSVRVALSCSAAAIAERGSPSSVRSVGVCGFGVSPPSFAGLSRMAAAIAEKGSGSIIA</sequence>
<feature type="domain" description="DOT1" evidence="2">
    <location>
        <begin position="139"/>
        <end position="284"/>
    </location>
</feature>
<evidence type="ECO:0000256" key="1">
    <source>
        <dbReference type="SAM" id="MobiDB-lite"/>
    </source>
</evidence>
<dbReference type="Proteomes" id="UP000002729">
    <property type="component" value="Unassembled WGS sequence"/>
</dbReference>
<dbReference type="InterPro" id="IPR029063">
    <property type="entry name" value="SAM-dependent_MTases_sf"/>
</dbReference>
<dbReference type="AlphaFoldDB" id="F0YNC0"/>
<reference evidence="3 4" key="1">
    <citation type="journal article" date="2011" name="Proc. Natl. Acad. Sci. U.S.A.">
        <title>Niche of harmful alga Aureococcus anophagefferens revealed through ecogenomics.</title>
        <authorList>
            <person name="Gobler C.J."/>
            <person name="Berry D.L."/>
            <person name="Dyhrman S.T."/>
            <person name="Wilhelm S.W."/>
            <person name="Salamov A."/>
            <person name="Lobanov A.V."/>
            <person name="Zhang Y."/>
            <person name="Collier J.L."/>
            <person name="Wurch L.L."/>
            <person name="Kustka A.B."/>
            <person name="Dill B.D."/>
            <person name="Shah M."/>
            <person name="VerBerkmoes N.C."/>
            <person name="Kuo A."/>
            <person name="Terry A."/>
            <person name="Pangilinan J."/>
            <person name="Lindquist E.A."/>
            <person name="Lucas S."/>
            <person name="Paulsen I.T."/>
            <person name="Hattenrath-Lehmann T.K."/>
            <person name="Talmage S.C."/>
            <person name="Walker E.A."/>
            <person name="Koch F."/>
            <person name="Burson A.M."/>
            <person name="Marcoval M.A."/>
            <person name="Tang Y.Z."/>
            <person name="Lecleir G.R."/>
            <person name="Coyne K.J."/>
            <person name="Berg G.M."/>
            <person name="Bertrand E.M."/>
            <person name="Saito M.A."/>
            <person name="Gladyshev V.N."/>
            <person name="Grigoriev I.V."/>
        </authorList>
    </citation>
    <scope>NUCLEOTIDE SEQUENCE [LARGE SCALE GENOMIC DNA]</scope>
    <source>
        <strain evidence="4">CCMP 1984</strain>
    </source>
</reference>
<feature type="region of interest" description="Disordered" evidence="1">
    <location>
        <begin position="423"/>
        <end position="443"/>
    </location>
</feature>